<reference evidence="2" key="1">
    <citation type="submission" date="2022-09" db="EMBL/GenBank/DDBJ databases">
        <title>Enrichment on poylsaccharides allowed isolation of novel metabolic and taxonomic groups of Haloarchaea.</title>
        <authorList>
            <person name="Sorokin D.Y."/>
            <person name="Elcheninov A.G."/>
            <person name="Khizhniak T.V."/>
            <person name="Kolganova T.V."/>
            <person name="Kublanov I.V."/>
        </authorList>
    </citation>
    <scope>NUCLEOTIDE SEQUENCE</scope>
    <source>
        <strain evidence="2">AArc-xg1-1</strain>
    </source>
</reference>
<proteinExistence type="predicted"/>
<evidence type="ECO:0000313" key="2">
    <source>
        <dbReference type="EMBL" id="MCU4744357.1"/>
    </source>
</evidence>
<dbReference type="AlphaFoldDB" id="A0AAP2Z352"/>
<keyword evidence="1" id="KW-0472">Membrane</keyword>
<protein>
    <submittedName>
        <fullName evidence="2">Uncharacterized protein</fullName>
    </submittedName>
</protein>
<evidence type="ECO:0000256" key="1">
    <source>
        <dbReference type="SAM" id="Phobius"/>
    </source>
</evidence>
<sequence length="82" mass="9064">MDSPLLLRHWLRLGCGSAVSFGALGWFYRYGFDTPPTDALLPLGLAAIGVVLVWPVVLRAAFGDLLTREPDEIYDEIVSDEE</sequence>
<name>A0AAP2Z352_9EURY</name>
<evidence type="ECO:0000313" key="3">
    <source>
        <dbReference type="Proteomes" id="UP001321018"/>
    </source>
</evidence>
<dbReference type="EMBL" id="JAOPKA010000026">
    <property type="protein sequence ID" value="MCU4744357.1"/>
    <property type="molecule type" value="Genomic_DNA"/>
</dbReference>
<feature type="transmembrane region" description="Helical" evidence="1">
    <location>
        <begin position="40"/>
        <end position="58"/>
    </location>
</feature>
<feature type="transmembrane region" description="Helical" evidence="1">
    <location>
        <begin position="9"/>
        <end position="28"/>
    </location>
</feature>
<keyword evidence="1" id="KW-1133">Transmembrane helix</keyword>
<dbReference type="RefSeq" id="WP_338006164.1">
    <property type="nucleotide sequence ID" value="NZ_JAOPKA010000026.1"/>
</dbReference>
<dbReference type="Proteomes" id="UP001321018">
    <property type="component" value="Unassembled WGS sequence"/>
</dbReference>
<comment type="caution">
    <text evidence="2">The sequence shown here is derived from an EMBL/GenBank/DDBJ whole genome shotgun (WGS) entry which is preliminary data.</text>
</comment>
<keyword evidence="1" id="KW-0812">Transmembrane</keyword>
<organism evidence="2 3">
    <name type="scientific">Natronoglomus mannanivorans</name>
    <dbReference type="NCBI Taxonomy" id="2979990"/>
    <lineage>
        <taxon>Archaea</taxon>
        <taxon>Methanobacteriati</taxon>
        <taxon>Methanobacteriota</taxon>
        <taxon>Stenosarchaea group</taxon>
        <taxon>Halobacteria</taxon>
        <taxon>Halobacteriales</taxon>
        <taxon>Natrialbaceae</taxon>
        <taxon>Natronoglomus</taxon>
    </lineage>
</organism>
<accession>A0AAP2Z352</accession>
<gene>
    <name evidence="2" type="ORF">OB960_23560</name>
</gene>